<evidence type="ECO:0000313" key="2">
    <source>
        <dbReference type="EMBL" id="CAF4239738.1"/>
    </source>
</evidence>
<feature type="region of interest" description="Disordered" evidence="1">
    <location>
        <begin position="58"/>
        <end position="77"/>
    </location>
</feature>
<feature type="compositionally biased region" description="Polar residues" evidence="1">
    <location>
        <begin position="59"/>
        <end position="77"/>
    </location>
</feature>
<sequence>VLSEDIPSCPSPIDHLDVSQSTLMTSFGDIARRNSMESLQAVEISPVLTQTIEHPVEPISQNSHQSSKPNEPSLINSDIRTVYETVKDSIRKDTSLRSLPSQSNEQDIALVKPSISSPSTTSTSTNNKTLPFEASTSVTHTYNNSDTGLSIRPAFRVVNDSLNSRGNKIK</sequence>
<feature type="region of interest" description="Disordered" evidence="1">
    <location>
        <begin position="94"/>
        <end position="130"/>
    </location>
</feature>
<dbReference type="Proteomes" id="UP000663836">
    <property type="component" value="Unassembled WGS sequence"/>
</dbReference>
<dbReference type="AlphaFoldDB" id="A0A820E1E7"/>
<name>A0A820E1E7_9BILA</name>
<feature type="compositionally biased region" description="Polar residues" evidence="1">
    <location>
        <begin position="96"/>
        <end position="106"/>
    </location>
</feature>
<dbReference type="EMBL" id="CAJOBD010020270">
    <property type="protein sequence ID" value="CAF4239738.1"/>
    <property type="molecule type" value="Genomic_DNA"/>
</dbReference>
<evidence type="ECO:0000313" key="3">
    <source>
        <dbReference type="Proteomes" id="UP000663836"/>
    </source>
</evidence>
<gene>
    <name evidence="2" type="ORF">JBS370_LOCUS38256</name>
</gene>
<feature type="non-terminal residue" evidence="2">
    <location>
        <position position="1"/>
    </location>
</feature>
<feature type="compositionally biased region" description="Low complexity" evidence="1">
    <location>
        <begin position="112"/>
        <end position="129"/>
    </location>
</feature>
<organism evidence="2 3">
    <name type="scientific">Rotaria sordida</name>
    <dbReference type="NCBI Taxonomy" id="392033"/>
    <lineage>
        <taxon>Eukaryota</taxon>
        <taxon>Metazoa</taxon>
        <taxon>Spiralia</taxon>
        <taxon>Gnathifera</taxon>
        <taxon>Rotifera</taxon>
        <taxon>Eurotatoria</taxon>
        <taxon>Bdelloidea</taxon>
        <taxon>Philodinida</taxon>
        <taxon>Philodinidae</taxon>
        <taxon>Rotaria</taxon>
    </lineage>
</organism>
<comment type="caution">
    <text evidence="2">The sequence shown here is derived from an EMBL/GenBank/DDBJ whole genome shotgun (WGS) entry which is preliminary data.</text>
</comment>
<reference evidence="2" key="1">
    <citation type="submission" date="2021-02" db="EMBL/GenBank/DDBJ databases">
        <authorList>
            <person name="Nowell W R."/>
        </authorList>
    </citation>
    <scope>NUCLEOTIDE SEQUENCE</scope>
</reference>
<evidence type="ECO:0000256" key="1">
    <source>
        <dbReference type="SAM" id="MobiDB-lite"/>
    </source>
</evidence>
<proteinExistence type="predicted"/>
<accession>A0A820E1E7</accession>
<protein>
    <submittedName>
        <fullName evidence="2">Uncharacterized protein</fullName>
    </submittedName>
</protein>